<evidence type="ECO:0000313" key="3">
    <source>
        <dbReference type="Proteomes" id="UP001583172"/>
    </source>
</evidence>
<feature type="compositionally biased region" description="Low complexity" evidence="1">
    <location>
        <begin position="49"/>
        <end position="58"/>
    </location>
</feature>
<feature type="compositionally biased region" description="Basic and acidic residues" evidence="1">
    <location>
        <begin position="221"/>
        <end position="242"/>
    </location>
</feature>
<keyword evidence="3" id="KW-1185">Reference proteome</keyword>
<feature type="compositionally biased region" description="Low complexity" evidence="1">
    <location>
        <begin position="101"/>
        <end position="115"/>
    </location>
</feature>
<protein>
    <submittedName>
        <fullName evidence="2">Uncharacterized protein</fullName>
    </submittedName>
</protein>
<evidence type="ECO:0000313" key="2">
    <source>
        <dbReference type="EMBL" id="KAL1838189.1"/>
    </source>
</evidence>
<feature type="region of interest" description="Disordered" evidence="1">
    <location>
        <begin position="1"/>
        <end position="174"/>
    </location>
</feature>
<accession>A0ABR3V8W8</accession>
<name>A0ABR3V8W8_HUMIN</name>
<gene>
    <name evidence="2" type="ORF">VTJ49DRAFT_2946</name>
</gene>
<reference evidence="2 3" key="1">
    <citation type="journal article" date="2024" name="Commun. Biol.">
        <title>Comparative genomic analysis of thermophilic fungi reveals convergent evolutionary adaptations and gene losses.</title>
        <authorList>
            <person name="Steindorff A.S."/>
            <person name="Aguilar-Pontes M.V."/>
            <person name="Robinson A.J."/>
            <person name="Andreopoulos B."/>
            <person name="LaButti K."/>
            <person name="Kuo A."/>
            <person name="Mondo S."/>
            <person name="Riley R."/>
            <person name="Otillar R."/>
            <person name="Haridas S."/>
            <person name="Lipzen A."/>
            <person name="Grimwood J."/>
            <person name="Schmutz J."/>
            <person name="Clum A."/>
            <person name="Reid I.D."/>
            <person name="Moisan M.C."/>
            <person name="Butler G."/>
            <person name="Nguyen T.T.M."/>
            <person name="Dewar K."/>
            <person name="Conant G."/>
            <person name="Drula E."/>
            <person name="Henrissat B."/>
            <person name="Hansel C."/>
            <person name="Singer S."/>
            <person name="Hutchinson M.I."/>
            <person name="de Vries R.P."/>
            <person name="Natvig D.O."/>
            <person name="Powell A.J."/>
            <person name="Tsang A."/>
            <person name="Grigoriev I.V."/>
        </authorList>
    </citation>
    <scope>NUCLEOTIDE SEQUENCE [LARGE SCALE GENOMIC DNA]</scope>
    <source>
        <strain evidence="2 3">CBS 620.91</strain>
    </source>
</reference>
<feature type="compositionally biased region" description="Acidic residues" evidence="1">
    <location>
        <begin position="59"/>
        <end position="78"/>
    </location>
</feature>
<feature type="region of interest" description="Disordered" evidence="1">
    <location>
        <begin position="218"/>
        <end position="242"/>
    </location>
</feature>
<feature type="compositionally biased region" description="Low complexity" evidence="1">
    <location>
        <begin position="123"/>
        <end position="155"/>
    </location>
</feature>
<proteinExistence type="predicted"/>
<dbReference type="EMBL" id="JAZGSY010000231">
    <property type="protein sequence ID" value="KAL1838189.1"/>
    <property type="molecule type" value="Genomic_DNA"/>
</dbReference>
<evidence type="ECO:0000256" key="1">
    <source>
        <dbReference type="SAM" id="MobiDB-lite"/>
    </source>
</evidence>
<dbReference type="Proteomes" id="UP001583172">
    <property type="component" value="Unassembled WGS sequence"/>
</dbReference>
<organism evidence="2 3">
    <name type="scientific">Humicola insolens</name>
    <name type="common">Soft-rot fungus</name>
    <dbReference type="NCBI Taxonomy" id="85995"/>
    <lineage>
        <taxon>Eukaryota</taxon>
        <taxon>Fungi</taxon>
        <taxon>Dikarya</taxon>
        <taxon>Ascomycota</taxon>
        <taxon>Pezizomycotina</taxon>
        <taxon>Sordariomycetes</taxon>
        <taxon>Sordariomycetidae</taxon>
        <taxon>Sordariales</taxon>
        <taxon>Chaetomiaceae</taxon>
        <taxon>Mycothermus</taxon>
    </lineage>
</organism>
<comment type="caution">
    <text evidence="2">The sequence shown here is derived from an EMBL/GenBank/DDBJ whole genome shotgun (WGS) entry which is preliminary data.</text>
</comment>
<sequence length="242" mass="25029">MKRCSSAPPTTDRNAKRQHLAPAASPVVRRGGSVGPQLDTSRLAEETVEGGVSPSGVVSDDEPEEDEESGSGEDDEGEVAFQALTYPDPIEVRWRPLPRPASTASTSNNSRNTIAGGSGNISGGNDNTTTAAANPAAQAHSSPPAALPMAQPLLVPDREVDPNPAAPTGSSSRVSAAALRLAIVTQSVGFHHGEAGRVVVVRSERVNDIHLLEGAPLLVGEDGREEGGEQGQKVEDGQRKEG</sequence>